<keyword evidence="1" id="KW-0472">Membrane</keyword>
<evidence type="ECO:0000313" key="2">
    <source>
        <dbReference type="EMBL" id="WAC12341.1"/>
    </source>
</evidence>
<reference evidence="2" key="1">
    <citation type="submission" date="2022-11" db="EMBL/GenBank/DDBJ databases">
        <title>Dyadobacter pollutisoli sp. nov., isolated from plastic dumped soil.</title>
        <authorList>
            <person name="Kim J.M."/>
            <person name="Kim K.R."/>
            <person name="Lee J.K."/>
            <person name="Hao L."/>
            <person name="Jeon C.O."/>
        </authorList>
    </citation>
    <scope>NUCLEOTIDE SEQUENCE</scope>
    <source>
        <strain evidence="2">U1</strain>
    </source>
</reference>
<sequence length="98" mass="11080">MKIIFWLAVTIEGGTFFHYLRKTMNLYLKDQHVYPEQYGKIIVPAVVMGILFFGSLLIKYGIGSDKYATWFALIPAIVMVLAFIAMIFATIFLGGKGH</sequence>
<keyword evidence="3" id="KW-1185">Reference proteome</keyword>
<feature type="transmembrane region" description="Helical" evidence="1">
    <location>
        <begin position="70"/>
        <end position="93"/>
    </location>
</feature>
<dbReference type="AlphaFoldDB" id="A0A9E8ND75"/>
<dbReference type="KEGG" id="dpf:ON006_32030"/>
<dbReference type="RefSeq" id="WP_244821794.1">
    <property type="nucleotide sequence ID" value="NZ_CP112998.1"/>
</dbReference>
<protein>
    <submittedName>
        <fullName evidence="2">Uncharacterized protein</fullName>
    </submittedName>
</protein>
<keyword evidence="1" id="KW-0812">Transmembrane</keyword>
<proteinExistence type="predicted"/>
<keyword evidence="1" id="KW-1133">Transmembrane helix</keyword>
<feature type="transmembrane region" description="Helical" evidence="1">
    <location>
        <begin position="41"/>
        <end position="58"/>
    </location>
</feature>
<evidence type="ECO:0000256" key="1">
    <source>
        <dbReference type="SAM" id="Phobius"/>
    </source>
</evidence>
<dbReference type="EMBL" id="CP112998">
    <property type="protein sequence ID" value="WAC12341.1"/>
    <property type="molecule type" value="Genomic_DNA"/>
</dbReference>
<name>A0A9E8ND75_9BACT</name>
<dbReference type="Proteomes" id="UP001164653">
    <property type="component" value="Chromosome"/>
</dbReference>
<accession>A0A9E8ND75</accession>
<evidence type="ECO:0000313" key="3">
    <source>
        <dbReference type="Proteomes" id="UP001164653"/>
    </source>
</evidence>
<organism evidence="2 3">
    <name type="scientific">Dyadobacter pollutisoli</name>
    <dbReference type="NCBI Taxonomy" id="2910158"/>
    <lineage>
        <taxon>Bacteria</taxon>
        <taxon>Pseudomonadati</taxon>
        <taxon>Bacteroidota</taxon>
        <taxon>Cytophagia</taxon>
        <taxon>Cytophagales</taxon>
        <taxon>Spirosomataceae</taxon>
        <taxon>Dyadobacter</taxon>
    </lineage>
</organism>
<gene>
    <name evidence="2" type="ORF">ON006_32030</name>
</gene>